<dbReference type="Pfam" id="PF00890">
    <property type="entry name" value="FAD_binding_2"/>
    <property type="match status" value="1"/>
</dbReference>
<evidence type="ECO:0000256" key="1">
    <source>
        <dbReference type="ARBA" id="ARBA00001974"/>
    </source>
</evidence>
<evidence type="ECO:0000313" key="6">
    <source>
        <dbReference type="EMBL" id="VYU41082.1"/>
    </source>
</evidence>
<dbReference type="Gene3D" id="3.90.700.10">
    <property type="entry name" value="Succinate dehydrogenase/fumarate reductase flavoprotein, catalytic domain"/>
    <property type="match status" value="1"/>
</dbReference>
<dbReference type="SUPFAM" id="SSF51905">
    <property type="entry name" value="FAD/NAD(P)-binding domain"/>
    <property type="match status" value="1"/>
</dbReference>
<dbReference type="GO" id="GO:0033765">
    <property type="term" value="F:steroid dehydrogenase activity, acting on the CH-CH group of donors"/>
    <property type="evidence" value="ECO:0007669"/>
    <property type="project" value="UniProtKB-ARBA"/>
</dbReference>
<dbReference type="InterPro" id="IPR050315">
    <property type="entry name" value="FAD-oxidoreductase_2"/>
</dbReference>
<organism evidence="6">
    <name type="scientific">Veillonella ratti</name>
    <dbReference type="NCBI Taxonomy" id="103892"/>
    <lineage>
        <taxon>Bacteria</taxon>
        <taxon>Bacillati</taxon>
        <taxon>Bacillota</taxon>
        <taxon>Negativicutes</taxon>
        <taxon>Veillonellales</taxon>
        <taxon>Veillonellaceae</taxon>
        <taxon>Veillonella</taxon>
    </lineage>
</organism>
<accession>A0A6N3EJP3</accession>
<proteinExistence type="predicted"/>
<dbReference type="Gene3D" id="3.50.50.60">
    <property type="entry name" value="FAD/NAD(P)-binding domain"/>
    <property type="match status" value="1"/>
</dbReference>
<dbReference type="PANTHER" id="PTHR43400">
    <property type="entry name" value="FUMARATE REDUCTASE"/>
    <property type="match status" value="1"/>
</dbReference>
<evidence type="ECO:0000256" key="2">
    <source>
        <dbReference type="ARBA" id="ARBA00022630"/>
    </source>
</evidence>
<evidence type="ECO:0000256" key="4">
    <source>
        <dbReference type="ARBA" id="ARBA00023002"/>
    </source>
</evidence>
<keyword evidence="3" id="KW-0274">FAD</keyword>
<feature type="domain" description="FAD-dependent oxidoreductase 2 FAD-binding" evidence="5">
    <location>
        <begin position="24"/>
        <end position="461"/>
    </location>
</feature>
<name>A0A6N3EJP3_9FIRM</name>
<dbReference type="InterPro" id="IPR036188">
    <property type="entry name" value="FAD/NAD-bd_sf"/>
</dbReference>
<dbReference type="AlphaFoldDB" id="A0A6N3EJP3"/>
<dbReference type="RefSeq" id="WP_156705511.1">
    <property type="nucleotide sequence ID" value="NZ_CACRUX010000074.1"/>
</dbReference>
<evidence type="ECO:0000259" key="5">
    <source>
        <dbReference type="Pfam" id="PF00890"/>
    </source>
</evidence>
<keyword evidence="4 6" id="KW-0560">Oxidoreductase</keyword>
<reference evidence="6" key="1">
    <citation type="submission" date="2019-11" db="EMBL/GenBank/DDBJ databases">
        <authorList>
            <person name="Feng L."/>
        </authorList>
    </citation>
    <scope>NUCLEOTIDE SEQUENCE</scope>
    <source>
        <strain evidence="6">VrattiLFYP33</strain>
    </source>
</reference>
<dbReference type="InterPro" id="IPR003953">
    <property type="entry name" value="FAD-dep_OxRdtase_2_FAD-bd"/>
</dbReference>
<comment type="cofactor">
    <cofactor evidence="1">
        <name>FAD</name>
        <dbReference type="ChEBI" id="CHEBI:57692"/>
    </cofactor>
</comment>
<dbReference type="EC" id="1.3.5.4" evidence="6"/>
<protein>
    <submittedName>
        <fullName evidence="6">Fumarate reductase flavoprotein subunit</fullName>
        <ecNumber evidence="6">1.3.5.4</ecNumber>
    </submittedName>
</protein>
<dbReference type="InterPro" id="IPR027477">
    <property type="entry name" value="Succ_DH/fumarate_Rdtase_cat_sf"/>
</dbReference>
<keyword evidence="2" id="KW-0285">Flavoprotein</keyword>
<gene>
    <name evidence="6" type="primary">ifcA_2</name>
    <name evidence="6" type="ORF">VRLFYP33_01966</name>
</gene>
<sequence>MNEQLAFFKKPEPITDIKDVKQYDIVVVGAGSPGVPCALKAAELGAKVAIVQKLKSAMAGGNFGAGVLLDKSDPYDVARLVTLLEASADHRAKRGLIEMWANHSGEAVSWVIEQAKLAGAQVKDMGTPVHTALLKKHGFKIEFTTCVFGPKPYNTGQGMKALCKLAEERGIDIYYGTPGEQLVQDENGRVIGVIAKSPDGYIQLNGSKGVVLATGDYANNAEMMHYYMPDMDNLKRKRFGYDGDGHKMIAWVGGRMENVGHTKMAHDMDAGPASMMDSPYMRVKMNGKRFCDEALGMDLMNCYLTSKEDEGHYCQIFDSDYIEQAKRLGLGYEDFKSIKKWMPEEDVEHTGVVPGLIATFKADTLEELAAKLKIKDVPTFLASVKRYNEMAADGRDVEFGVAKENLCPVLKPPFYGIHRHIRFTVSCSGMVVNERLQVVDDDDKPIEGLYAAGNLAGHFYGSTDYPLDVFGLNLGHNYTQGYVIAKEIMGEL</sequence>
<dbReference type="PANTHER" id="PTHR43400:SF7">
    <property type="entry name" value="FAD-DEPENDENT OXIDOREDUCTASE 2 FAD BINDING DOMAIN-CONTAINING PROTEIN"/>
    <property type="match status" value="1"/>
</dbReference>
<evidence type="ECO:0000256" key="3">
    <source>
        <dbReference type="ARBA" id="ARBA00022827"/>
    </source>
</evidence>
<dbReference type="EMBL" id="CACRUX010000074">
    <property type="protein sequence ID" value="VYU41082.1"/>
    <property type="molecule type" value="Genomic_DNA"/>
</dbReference>
<dbReference type="SUPFAM" id="SSF56425">
    <property type="entry name" value="Succinate dehydrogenase/fumarate reductase flavoprotein, catalytic domain"/>
    <property type="match status" value="1"/>
</dbReference>